<sequence length="232" mass="25550">MSDTAETQDAPADDVSSSPTSYEAQQPPPYSAAPEMYPATKTETACTYQPTTGYESFWDISPVASSDTTPLIAPSSFDDKTVRRAFVRKMLSILTLQLLFTFSVVCVFTFSGGKVEQINLLAYFSSFIIFLVLTSALTFSKSFSRRHPWNTVALVVVILSLSYMVGTIACFHDTTDVAITLGATLVISLAIIGFSEQTDDFNIWFGVLLILTVDVIVFVFLQLLREGVTVRR</sequence>
<keyword evidence="2 5" id="KW-0812">Transmembrane</keyword>
<dbReference type="GeneID" id="115022308"/>
<dbReference type="GO" id="GO:2001234">
    <property type="term" value="P:negative regulation of apoptotic signaling pathway"/>
    <property type="evidence" value="ECO:0007669"/>
    <property type="project" value="TreeGrafter"/>
</dbReference>
<dbReference type="GO" id="GO:0005794">
    <property type="term" value="C:Golgi apparatus"/>
    <property type="evidence" value="ECO:0007669"/>
    <property type="project" value="TreeGrafter"/>
</dbReference>
<evidence type="ECO:0000313" key="8">
    <source>
        <dbReference type="RefSeq" id="XP_029309136.1"/>
    </source>
</evidence>
<dbReference type="RefSeq" id="XP_029309136.1">
    <property type="nucleotide sequence ID" value="XM_029453276.1"/>
</dbReference>
<keyword evidence="3 5" id="KW-1133">Transmembrane helix</keyword>
<evidence type="ECO:0000256" key="6">
    <source>
        <dbReference type="SAM" id="MobiDB-lite"/>
    </source>
</evidence>
<gene>
    <name evidence="8" type="primary">LOC115022308</name>
</gene>
<organism evidence="7 8">
    <name type="scientific">Cottoperca gobio</name>
    <name type="common">Frogmouth</name>
    <name type="synonym">Aphritis gobio</name>
    <dbReference type="NCBI Taxonomy" id="56716"/>
    <lineage>
        <taxon>Eukaryota</taxon>
        <taxon>Metazoa</taxon>
        <taxon>Chordata</taxon>
        <taxon>Craniata</taxon>
        <taxon>Vertebrata</taxon>
        <taxon>Euteleostomi</taxon>
        <taxon>Actinopterygii</taxon>
        <taxon>Neopterygii</taxon>
        <taxon>Teleostei</taxon>
        <taxon>Neoteleostei</taxon>
        <taxon>Acanthomorphata</taxon>
        <taxon>Eupercaria</taxon>
        <taxon>Perciformes</taxon>
        <taxon>Notothenioidei</taxon>
        <taxon>Bovichtidae</taxon>
        <taxon>Cottoperca</taxon>
    </lineage>
</organism>
<dbReference type="InterPro" id="IPR006214">
    <property type="entry name" value="Bax_inhibitor_1-related"/>
</dbReference>
<reference evidence="8" key="1">
    <citation type="submission" date="2025-08" db="UniProtKB">
        <authorList>
            <consortium name="RefSeq"/>
        </authorList>
    </citation>
    <scope>IDENTIFICATION</scope>
</reference>
<dbReference type="GO" id="GO:0005783">
    <property type="term" value="C:endoplasmic reticulum"/>
    <property type="evidence" value="ECO:0007669"/>
    <property type="project" value="TreeGrafter"/>
</dbReference>
<feature type="transmembrane region" description="Helical" evidence="5">
    <location>
        <begin position="118"/>
        <end position="139"/>
    </location>
</feature>
<feature type="transmembrane region" description="Helical" evidence="5">
    <location>
        <begin position="151"/>
        <end position="171"/>
    </location>
</feature>
<evidence type="ECO:0000256" key="5">
    <source>
        <dbReference type="RuleBase" id="RU004379"/>
    </source>
</evidence>
<dbReference type="InParanoid" id="A0A6J2RG28"/>
<dbReference type="PANTHER" id="PTHR23291:SF94">
    <property type="entry name" value="PROTEIN LIFEGUARD 1 ISOFORM X2"/>
    <property type="match status" value="1"/>
</dbReference>
<dbReference type="PANTHER" id="PTHR23291">
    <property type="entry name" value="BAX INHIBITOR-RELATED"/>
    <property type="match status" value="1"/>
</dbReference>
<comment type="subcellular location">
    <subcellularLocation>
        <location evidence="1">Membrane</location>
        <topology evidence="1">Multi-pass membrane protein</topology>
    </subcellularLocation>
</comment>
<dbReference type="KEGG" id="cgob:115022308"/>
<dbReference type="AlphaFoldDB" id="A0A6J2RG28"/>
<feature type="transmembrane region" description="Helical" evidence="5">
    <location>
        <begin position="177"/>
        <end position="194"/>
    </location>
</feature>
<name>A0A6J2RG28_COTGO</name>
<feature type="region of interest" description="Disordered" evidence="6">
    <location>
        <begin position="1"/>
        <end position="35"/>
    </location>
</feature>
<evidence type="ECO:0000256" key="4">
    <source>
        <dbReference type="ARBA" id="ARBA00023136"/>
    </source>
</evidence>
<evidence type="ECO:0000256" key="3">
    <source>
        <dbReference type="ARBA" id="ARBA00022989"/>
    </source>
</evidence>
<accession>A0A6J2RG28</accession>
<dbReference type="GO" id="GO:0016020">
    <property type="term" value="C:membrane"/>
    <property type="evidence" value="ECO:0007669"/>
    <property type="project" value="UniProtKB-SubCell"/>
</dbReference>
<dbReference type="Proteomes" id="UP000504630">
    <property type="component" value="Chromosome 17"/>
</dbReference>
<feature type="transmembrane region" description="Helical" evidence="5">
    <location>
        <begin position="90"/>
        <end position="112"/>
    </location>
</feature>
<proteinExistence type="inferred from homology"/>
<evidence type="ECO:0000256" key="1">
    <source>
        <dbReference type="ARBA" id="ARBA00004141"/>
    </source>
</evidence>
<keyword evidence="7" id="KW-1185">Reference proteome</keyword>
<protein>
    <submittedName>
        <fullName evidence="8">Protein lifeguard 1</fullName>
    </submittedName>
</protein>
<evidence type="ECO:0000313" key="7">
    <source>
        <dbReference type="Proteomes" id="UP000504630"/>
    </source>
</evidence>
<feature type="compositionally biased region" description="Polar residues" evidence="6">
    <location>
        <begin position="15"/>
        <end position="24"/>
    </location>
</feature>
<evidence type="ECO:0000256" key="2">
    <source>
        <dbReference type="ARBA" id="ARBA00022692"/>
    </source>
</evidence>
<keyword evidence="4 5" id="KW-0472">Membrane</keyword>
<dbReference type="OrthoDB" id="7933078at2759"/>
<feature type="transmembrane region" description="Helical" evidence="5">
    <location>
        <begin position="201"/>
        <end position="224"/>
    </location>
</feature>
<comment type="similarity">
    <text evidence="5">Belongs to the BI1 family.</text>
</comment>